<dbReference type="EMBL" id="BAAAEX010000012">
    <property type="protein sequence ID" value="GAA0782064.1"/>
    <property type="molecule type" value="Genomic_DNA"/>
</dbReference>
<sequence>MKLVEPGLDALNTARTLLLEPWGLDESHLARALSDIHSHRVDYSDLYFQYSCSEGWSLEEGIVKTGSFSIDQGVGVRAVSGEKTAFAYSDSLSPDALMSSARAVRTIARQGAGRRRVDGGIETPHRLYAAVNPVDSLSAPDKVALLERIERMARAADPEIIQVMAGLAAEYDVILVAGSDGRLVADVRPLVRLSLTVIAERKGRREMGHGGGGGRTGLAYFTDEVLRGYVERAVHEARVNLEARPAPAGQMTVVLGSGWPGILLHEAVGHGLEGDFNRKGSSVFSGRIGERVASRGVTVVDDGTLADRRGSLNVDDEGHPTQRNVLIEDGILRGYMQDSMNARLMKQAPTGNGRRESYAHLPMPRMTNTYMLAGRDDPKDIIASVDRGLYAVNFGGGQVDITSGKFVFSASEAYLIENGRVTHPVKGATLIGSGPEAMGRIGMIGNDLALDSGVGTCGKEGQSVPVGVGMPTLRIDGLTVGGTA</sequence>
<dbReference type="InterPro" id="IPR002510">
    <property type="entry name" value="Metalloprtase-TldD/E_N"/>
</dbReference>
<evidence type="ECO:0000313" key="17">
    <source>
        <dbReference type="EMBL" id="XDJ82881.1"/>
    </source>
</evidence>
<dbReference type="KEGG" id="cgin:ABRZ00_10395"/>
<gene>
    <name evidence="18" type="primary">tldD</name>
    <name evidence="15" type="ORF">ABRY91_02330</name>
    <name evidence="13" type="ORF">ABRY92_03055</name>
    <name evidence="17" type="ORF">ABRY96_01225</name>
    <name evidence="16" type="ORF">ABRY97_02535</name>
    <name evidence="12" type="ORF">ABRZ00_10395</name>
    <name evidence="11" type="ORF">ABRZ01_10705</name>
    <name evidence="9" type="ORF">ABRZ02_05970</name>
    <name evidence="14" type="ORF">ABRZ03_13925</name>
    <name evidence="18" type="ORF">ABRZ08_01605</name>
    <name evidence="10" type="ORF">ABRZ09_13205</name>
    <name evidence="8" type="ORF">GCM10009108_24280</name>
</gene>
<dbReference type="EMBL" id="CP158257">
    <property type="protein sequence ID" value="XDJ54954.1"/>
    <property type="molecule type" value="Genomic_DNA"/>
</dbReference>
<dbReference type="Proteomes" id="UP001500573">
    <property type="component" value="Unassembled WGS sequence"/>
</dbReference>
<comment type="similarity">
    <text evidence="1">Belongs to the peptidase U62 family.</text>
</comment>
<dbReference type="EMBL" id="CP158256">
    <property type="protein sequence ID" value="XDJ52401.1"/>
    <property type="molecule type" value="Genomic_DNA"/>
</dbReference>
<dbReference type="InterPro" id="IPR051463">
    <property type="entry name" value="Peptidase_U62_metallo"/>
</dbReference>
<dbReference type="EMBL" id="CP158255">
    <property type="protein sequence ID" value="XDJ50147.1"/>
    <property type="molecule type" value="Genomic_DNA"/>
</dbReference>
<dbReference type="Pfam" id="PF19290">
    <property type="entry name" value="PmbA_TldD_2nd"/>
    <property type="match status" value="1"/>
</dbReference>
<feature type="domain" description="Metalloprotease TldD/E N-terminal" evidence="5">
    <location>
        <begin position="45"/>
        <end position="108"/>
    </location>
</feature>
<reference evidence="8 19" key="1">
    <citation type="journal article" date="2019" name="Int. J. Syst. Evol. Microbiol.">
        <title>The Global Catalogue of Microorganisms (GCM) 10K type strain sequencing project: providing services to taxonomists for standard genome sequencing and annotation.</title>
        <authorList>
            <consortium name="The Broad Institute Genomics Platform"/>
            <consortium name="The Broad Institute Genome Sequencing Center for Infectious Disease"/>
            <person name="Wu L."/>
            <person name="Ma J."/>
        </authorList>
    </citation>
    <scope>NUCLEOTIDE SEQUENCE [LARGE SCALE GENOMIC DNA]</scope>
    <source>
        <strain evidence="8 19">JCM 15515</strain>
    </source>
</reference>
<evidence type="ECO:0000313" key="12">
    <source>
        <dbReference type="EMBL" id="XDJ54954.1"/>
    </source>
</evidence>
<dbReference type="RefSeq" id="WP_343839000.1">
    <property type="nucleotide sequence ID" value="NZ_BAAAEX010000012.1"/>
</dbReference>
<dbReference type="GO" id="GO:0006508">
    <property type="term" value="P:proteolysis"/>
    <property type="evidence" value="ECO:0007669"/>
    <property type="project" value="UniProtKB-KW"/>
</dbReference>
<dbReference type="SUPFAM" id="SSF111283">
    <property type="entry name" value="Putative modulator of DNA gyrase, PmbA/TldD"/>
    <property type="match status" value="1"/>
</dbReference>
<dbReference type="InterPro" id="IPR045570">
    <property type="entry name" value="Metalloprtase-TldD/E_cen_dom"/>
</dbReference>
<evidence type="ECO:0000256" key="3">
    <source>
        <dbReference type="ARBA" id="ARBA00022801"/>
    </source>
</evidence>
<proteinExistence type="inferred from homology"/>
<keyword evidence="4 18" id="KW-0482">Metalloprotease</keyword>
<evidence type="ECO:0000313" key="19">
    <source>
        <dbReference type="Proteomes" id="UP001500573"/>
    </source>
</evidence>
<dbReference type="EMBL" id="CP158260">
    <property type="protein sequence ID" value="XDJ63772.1"/>
    <property type="molecule type" value="Genomic_DNA"/>
</dbReference>
<dbReference type="EC" id="3.4.24.-" evidence="18"/>
<evidence type="ECO:0000313" key="13">
    <source>
        <dbReference type="EMBL" id="XDJ61608.1"/>
    </source>
</evidence>
<dbReference type="PANTHER" id="PTHR30624">
    <property type="entry name" value="UNCHARACTERIZED PROTEIN TLDD AND PMBA"/>
    <property type="match status" value="1"/>
</dbReference>
<evidence type="ECO:0000313" key="11">
    <source>
        <dbReference type="EMBL" id="XDJ52401.1"/>
    </source>
</evidence>
<keyword evidence="3 18" id="KW-0378">Hydrolase</keyword>
<evidence type="ECO:0000313" key="18">
    <source>
        <dbReference type="EMBL" id="XDJ85573.1"/>
    </source>
</evidence>
<evidence type="ECO:0000313" key="10">
    <source>
        <dbReference type="EMBL" id="XDJ50147.1"/>
    </source>
</evidence>
<keyword evidence="2" id="KW-0645">Protease</keyword>
<evidence type="ECO:0000259" key="6">
    <source>
        <dbReference type="Pfam" id="PF19289"/>
    </source>
</evidence>
<evidence type="ECO:0000259" key="7">
    <source>
        <dbReference type="Pfam" id="PF19290"/>
    </source>
</evidence>
<dbReference type="EMBL" id="CP158259">
    <property type="protein sequence ID" value="XDJ61608.1"/>
    <property type="molecule type" value="Genomic_DNA"/>
</dbReference>
<dbReference type="EMBL" id="CP158264">
    <property type="protein sequence ID" value="XDJ75056.1"/>
    <property type="molecule type" value="Genomic_DNA"/>
</dbReference>
<dbReference type="InterPro" id="IPR036059">
    <property type="entry name" value="TldD/PmbA_sf"/>
</dbReference>
<reference evidence="18" key="3">
    <citation type="submission" date="2024-05" db="EMBL/GenBank/DDBJ databases">
        <authorList>
            <person name="Luo Y.-C."/>
            <person name="Nicholds J."/>
            <person name="Mortimer T."/>
            <person name="Maboni G."/>
        </authorList>
    </citation>
    <scope>NUCLEOTIDE SEQUENCE</scope>
    <source>
        <strain evidence="18">140124</strain>
        <strain evidence="17">143751</strain>
        <strain evidence="16">143811</strain>
        <strain evidence="15">145849</strain>
        <strain evidence="14">145850</strain>
        <strain evidence="13">145852</strain>
        <strain evidence="12">150221</strain>
        <strain evidence="11">150964</strain>
        <strain evidence="10">151108</strain>
        <strain evidence="9">153271</strain>
    </source>
</reference>
<evidence type="ECO:0000313" key="14">
    <source>
        <dbReference type="EMBL" id="XDJ63772.1"/>
    </source>
</evidence>
<dbReference type="Pfam" id="PF19289">
    <property type="entry name" value="PmbA_TldD_3rd"/>
    <property type="match status" value="1"/>
</dbReference>
<evidence type="ECO:0000256" key="4">
    <source>
        <dbReference type="ARBA" id="ARBA00023049"/>
    </source>
</evidence>
<dbReference type="EMBL" id="CP158261">
    <property type="protein sequence ID" value="XDJ66898.1"/>
    <property type="molecule type" value="Genomic_DNA"/>
</dbReference>
<evidence type="ECO:0000259" key="5">
    <source>
        <dbReference type="Pfam" id="PF01523"/>
    </source>
</evidence>
<name>A0AB39G2S9_9BURK</name>
<evidence type="ECO:0000313" key="9">
    <source>
        <dbReference type="EMBL" id="XDJ45823.1"/>
    </source>
</evidence>
<keyword evidence="19" id="KW-1185">Reference proteome</keyword>
<evidence type="ECO:0000313" key="16">
    <source>
        <dbReference type="EMBL" id="XDJ75056.1"/>
    </source>
</evidence>
<feature type="domain" description="Metalloprotease TldD/E C-terminal" evidence="6">
    <location>
        <begin position="249"/>
        <end position="482"/>
    </location>
</feature>
<protein>
    <submittedName>
        <fullName evidence="18">Metalloprotease TldD</fullName>
        <ecNumber evidence="18">3.4.24.-</ecNumber>
    </submittedName>
</protein>
<reference evidence="8" key="2">
    <citation type="submission" date="2023-12" db="EMBL/GenBank/DDBJ databases">
        <authorList>
            <person name="Sun Q."/>
            <person name="Inoue M."/>
        </authorList>
    </citation>
    <scope>NUCLEOTIDE SEQUENCE</scope>
    <source>
        <strain evidence="8">JCM 15515</strain>
    </source>
</reference>
<accession>A0AB39G2S9</accession>
<dbReference type="InterPro" id="IPR035068">
    <property type="entry name" value="TldD/PmbA_N"/>
</dbReference>
<dbReference type="GeneID" id="93067947"/>
<evidence type="ECO:0000313" key="15">
    <source>
        <dbReference type="EMBL" id="XDJ66898.1"/>
    </source>
</evidence>
<dbReference type="PIRSF" id="PIRSF004919">
    <property type="entry name" value="TldD"/>
    <property type="match status" value="1"/>
</dbReference>
<evidence type="ECO:0000256" key="1">
    <source>
        <dbReference type="ARBA" id="ARBA00005836"/>
    </source>
</evidence>
<dbReference type="GO" id="GO:0005829">
    <property type="term" value="C:cytosol"/>
    <property type="evidence" value="ECO:0007669"/>
    <property type="project" value="TreeGrafter"/>
</dbReference>
<dbReference type="PANTHER" id="PTHR30624:SF4">
    <property type="entry name" value="METALLOPROTEASE TLDD"/>
    <property type="match status" value="1"/>
</dbReference>
<dbReference type="AlphaFoldDB" id="A0AB39G2S9"/>
<dbReference type="InterPro" id="IPR025502">
    <property type="entry name" value="TldD"/>
</dbReference>
<dbReference type="Gene3D" id="3.30.2290.10">
    <property type="entry name" value="PmbA/TldD superfamily"/>
    <property type="match status" value="1"/>
</dbReference>
<evidence type="ECO:0000313" key="8">
    <source>
        <dbReference type="EMBL" id="GAA0782064.1"/>
    </source>
</evidence>
<dbReference type="EMBL" id="CP158253">
    <property type="protein sequence ID" value="XDJ45823.1"/>
    <property type="molecule type" value="Genomic_DNA"/>
</dbReference>
<dbReference type="Pfam" id="PF01523">
    <property type="entry name" value="PmbA_TldD_1st"/>
    <property type="match status" value="1"/>
</dbReference>
<dbReference type="InterPro" id="IPR045569">
    <property type="entry name" value="Metalloprtase-TldD/E_C"/>
</dbReference>
<dbReference type="GO" id="GO:0008237">
    <property type="term" value="F:metallopeptidase activity"/>
    <property type="evidence" value="ECO:0007669"/>
    <property type="project" value="UniProtKB-KW"/>
</dbReference>
<dbReference type="EMBL" id="CP158268">
    <property type="protein sequence ID" value="XDJ85573.1"/>
    <property type="molecule type" value="Genomic_DNA"/>
</dbReference>
<evidence type="ECO:0000256" key="2">
    <source>
        <dbReference type="ARBA" id="ARBA00022670"/>
    </source>
</evidence>
<feature type="domain" description="Metalloprotease TldD/E central" evidence="7">
    <location>
        <begin position="133"/>
        <end position="241"/>
    </location>
</feature>
<dbReference type="EMBL" id="CP158266">
    <property type="protein sequence ID" value="XDJ82881.1"/>
    <property type="molecule type" value="Genomic_DNA"/>
</dbReference>
<dbReference type="NCBIfam" id="NF008006">
    <property type="entry name" value="PRK10735.1"/>
    <property type="match status" value="1"/>
</dbReference>
<organism evidence="18">
    <name type="scientific">Castellaniella ginsengisoli</name>
    <dbReference type="NCBI Taxonomy" id="546114"/>
    <lineage>
        <taxon>Bacteria</taxon>
        <taxon>Pseudomonadati</taxon>
        <taxon>Pseudomonadota</taxon>
        <taxon>Betaproteobacteria</taxon>
        <taxon>Burkholderiales</taxon>
        <taxon>Alcaligenaceae</taxon>
        <taxon>Castellaniella</taxon>
    </lineage>
</organism>